<evidence type="ECO:0000256" key="5">
    <source>
        <dbReference type="ARBA" id="ARBA00022840"/>
    </source>
</evidence>
<dbReference type="Pfam" id="PF13087">
    <property type="entry name" value="AAA_12"/>
    <property type="match status" value="1"/>
</dbReference>
<gene>
    <name evidence="10" type="ORF">GCM10023094_24760</name>
</gene>
<dbReference type="SUPFAM" id="SSF52540">
    <property type="entry name" value="P-loop containing nucleoside triphosphate hydrolases"/>
    <property type="match status" value="1"/>
</dbReference>
<organism evidence="10 11">
    <name type="scientific">Rhodococcus olei</name>
    <dbReference type="NCBI Taxonomy" id="2161675"/>
    <lineage>
        <taxon>Bacteria</taxon>
        <taxon>Bacillati</taxon>
        <taxon>Actinomycetota</taxon>
        <taxon>Actinomycetes</taxon>
        <taxon>Mycobacteriales</taxon>
        <taxon>Nocardiaceae</taxon>
        <taxon>Rhodococcus</taxon>
    </lineage>
</organism>
<dbReference type="EMBL" id="BAABFB010000040">
    <property type="protein sequence ID" value="GAA4479503.1"/>
    <property type="molecule type" value="Genomic_DNA"/>
</dbReference>
<keyword evidence="2" id="KW-0547">Nucleotide-binding</keyword>
<evidence type="ECO:0008006" key="12">
    <source>
        <dbReference type="Google" id="ProtNLM"/>
    </source>
</evidence>
<keyword evidence="5" id="KW-0067">ATP-binding</keyword>
<protein>
    <recommendedName>
        <fullName evidence="12">AAA domain-containing protein</fullName>
    </recommendedName>
</protein>
<keyword evidence="4" id="KW-0347">Helicase</keyword>
<comment type="similarity">
    <text evidence="1">Belongs to the DNA2/NAM7 helicase family.</text>
</comment>
<dbReference type="PANTHER" id="PTHR43788:SF8">
    <property type="entry name" value="DNA-BINDING PROTEIN SMUBP-2"/>
    <property type="match status" value="1"/>
</dbReference>
<dbReference type="InterPro" id="IPR041679">
    <property type="entry name" value="DNA2/NAM7-like_C"/>
</dbReference>
<evidence type="ECO:0000313" key="10">
    <source>
        <dbReference type="EMBL" id="GAA4479503.1"/>
    </source>
</evidence>
<keyword evidence="11" id="KW-1185">Reference proteome</keyword>
<dbReference type="Gene3D" id="1.10.10.10">
    <property type="entry name" value="Winged helix-like DNA-binding domain superfamily/Winged helix DNA-binding domain"/>
    <property type="match status" value="1"/>
</dbReference>
<feature type="domain" description="DNA2/NAM7 helicase helicase" evidence="7">
    <location>
        <begin position="343"/>
        <end position="468"/>
    </location>
</feature>
<dbReference type="Proteomes" id="UP001501183">
    <property type="component" value="Unassembled WGS sequence"/>
</dbReference>
<sequence length="2008" mass="216238">MNREDDPHLKDRVQRLMRFLRELVKSRSKPVLDHRRHEDVVWLDGDAVEVALVRDAAAGGVVLRSRRVMLTDPPALPAHLHGRVLGDITDSAATPRLDPQVAGIGTAFDDWLADWQAWAATDRERRPVWQLNTSLQRAMQELGARPESVELVLASGLLTLPSTDVGEPVRTHILTQPATIERDEASGDLLVRLASETAPRLEDTQLLTGLSMFDPTGSRALQDGLQDLSSPIDMAIPVFLKAWAGRSLTVPVQVEGESDAADSDRTLVAAPALVLRKRGAFALVEYYDRMITEAERDDVPVPLGLAQLVEAIEPDDRVDWLDRAGSAPSAALAEDPLFPLPANPEQREIIARLARDSGVVVEGPPGTGKTHTIANLVSALLAQGQRVLVTSEKAQALRVLRDKLPPEMQELCVAITDVGRGGSAELNRSVAEIATRKSSYNAATTTARIDDLAARRTEALSRRSSITERIRSLRESETFVHPEVASGYAGTAASIVRHVTRRADRYDWLPGPLHSAEPGIGGAQLQSVLELTARSTPERVQRLQQALPRVDGVLPSPGELHQLCARAGAAPREVRPEAAWLMAALAGATPHVLTDIRLRCERLHGVVVDVRRQPPAVQAAADAVLSGAAGHLWSKTADLPGLLQLAAQSDSFVGPRMVDVPATGRHALDVYGAMASAMHGGLEWRGRFRKSDQQKAVEALGPVATVDGQPATTAETMRVVAEHLRALDCVQRAAAVLADLRIPLDTAGSRGAQVNALGIVEHSIRVVNALVEQSNSITDALRSIHPMVRHARSVAEADALADAAAAIAARSDTDAARAALQSLAESVAACFSSAPSPESAALVDSIGAGDYAGIESALSALDDARTTQTEEELLASLRRQLEDSAPGLAALVAENPSDERWFTRVSELDEAWAWRRAQNWVQAHHEEGLDRRLEADLETVEADIARLTAQLAAERAWRGCLERMTAEQVQALQAYRGQVANIGKGTGKYAEQYRSAARSAMQVAQGAVPAWVMPLQQVLASIPAEPGAFDVVIVDEASQADIASLFLLWLAPRVIVVGDDKQCAPSEVASGALDAVFQRLDTYLPDMPEYLRASLTPRDSLFSMLRTRFGQVVRLREHFRCMPEIITWSSNQFYRDAPLVPLRQFGSDRLKPLRTSYIEGGVVTGRDAKLSNRPEALAIADAIEACMDDPAYDGKTFGVVVLQGQAQVDVIRNELLDRLDGKQWDERRLRIGTPPDFQGDERHVVFLSMVIAPGQRVAARTDNKAQRAFNVAASRAQDQLWLFHSVTPDSLRDTDLRHSLLTYMQSTSPAPADPMPVGVTRDDRHTAFDSLFEQRVFLDITDRGYHVNPQVEVNSRRIDLVVTGAAGRLAVECDGDAFHTTPEQRARDLERERELKRCGWEFWRIRESAYYLDPFGALSGLWAELDRRGIAPAILDESGPGDGVSWTPVSLVDNESYTDESDHAESAEPAVIAGEPVAAVGPVSEASATPEPEDEKAGGVLLGGGMAVRDGGTDVEVWDDGALGGVTMAPERLPATAPDLAGEALASEGPTELLDSSRTDVGSTWPNVLAAGEPVALFDEPGAAAQLSLVEAVPVDTPVLPADSVGDDRPTTAATGMAGSAWEVVNPEQVPVPPVGAGTSGEEPGDPPTSRVLTADAADVTEAAGTCEAGPGPAWEIMPRSAIPRSDEDLVSRVLEAAADGSVTTSGLADAWGVDRGAVRTAIKGLIDDGLMVQVGTKRGTRYELVASVPAWPDDSGTGRVPVVTDDDDRGDARARRSAEDRPVIAPRLMQQMVMSEAKRGPVTLDELERRLPVDIEQVREAVEILSETGALVRIGGRFHLPQDVPAPTARQTQTESDPVSQEPARGSVEWKVLERLQRGPATFDVLWRALGSDTLKFGPRLDQLVADGLVVRADGKYALPGAAATPSRPVDDEGRATSETSGLPAAQRETAKKLLFAASWGAPVTLARAAQITRLPESECTSILDELERERVLRKEIGAGTVTWVRR</sequence>
<dbReference type="InterPro" id="IPR049468">
    <property type="entry name" value="Restrct_endonuc-II-like_dom"/>
</dbReference>
<dbReference type="Gene3D" id="3.40.960.10">
    <property type="entry name" value="VSR Endonuclease"/>
    <property type="match status" value="1"/>
</dbReference>
<evidence type="ECO:0000256" key="1">
    <source>
        <dbReference type="ARBA" id="ARBA00007913"/>
    </source>
</evidence>
<evidence type="ECO:0000256" key="6">
    <source>
        <dbReference type="SAM" id="MobiDB-lite"/>
    </source>
</evidence>
<dbReference type="PANTHER" id="PTHR43788">
    <property type="entry name" value="DNA2/NAM7 HELICASE FAMILY MEMBER"/>
    <property type="match status" value="1"/>
</dbReference>
<dbReference type="CDD" id="cd18808">
    <property type="entry name" value="SF1_C_Upf1"/>
    <property type="match status" value="1"/>
</dbReference>
<comment type="caution">
    <text evidence="10">The sequence shown here is derived from an EMBL/GenBank/DDBJ whole genome shotgun (WGS) entry which is preliminary data.</text>
</comment>
<evidence type="ECO:0000313" key="11">
    <source>
        <dbReference type="Proteomes" id="UP001501183"/>
    </source>
</evidence>
<evidence type="ECO:0000256" key="4">
    <source>
        <dbReference type="ARBA" id="ARBA00022806"/>
    </source>
</evidence>
<dbReference type="InterPro" id="IPR041677">
    <property type="entry name" value="DNA2/NAM7_AAA_11"/>
</dbReference>
<evidence type="ECO:0000259" key="8">
    <source>
        <dbReference type="Pfam" id="PF13087"/>
    </source>
</evidence>
<feature type="region of interest" description="Disordered" evidence="6">
    <location>
        <begin position="1922"/>
        <end position="1945"/>
    </location>
</feature>
<evidence type="ECO:0000259" key="9">
    <source>
        <dbReference type="Pfam" id="PF18741"/>
    </source>
</evidence>
<feature type="domain" description="Restriction endonuclease type II-like" evidence="9">
    <location>
        <begin position="1332"/>
        <end position="1425"/>
    </location>
</feature>
<accession>A0ABP8P0S4</accession>
<dbReference type="Pfam" id="PF13086">
    <property type="entry name" value="AAA_11"/>
    <property type="match status" value="1"/>
</dbReference>
<evidence type="ECO:0000259" key="7">
    <source>
        <dbReference type="Pfam" id="PF13086"/>
    </source>
</evidence>
<evidence type="ECO:0000256" key="3">
    <source>
        <dbReference type="ARBA" id="ARBA00022801"/>
    </source>
</evidence>
<dbReference type="InterPro" id="IPR050534">
    <property type="entry name" value="Coronavir_polyprotein_1ab"/>
</dbReference>
<name>A0ABP8P0S4_9NOCA</name>
<dbReference type="Pfam" id="PF18741">
    <property type="entry name" value="MTES_1575"/>
    <property type="match status" value="1"/>
</dbReference>
<feature type="region of interest" description="Disordered" evidence="6">
    <location>
        <begin position="1841"/>
        <end position="1866"/>
    </location>
</feature>
<dbReference type="Gene3D" id="3.40.50.300">
    <property type="entry name" value="P-loop containing nucleotide triphosphate hydrolases"/>
    <property type="match status" value="3"/>
</dbReference>
<dbReference type="InterPro" id="IPR036388">
    <property type="entry name" value="WH-like_DNA-bd_sf"/>
</dbReference>
<evidence type="ECO:0000256" key="2">
    <source>
        <dbReference type="ARBA" id="ARBA00022741"/>
    </source>
</evidence>
<reference evidence="11" key="1">
    <citation type="journal article" date="2019" name="Int. J. Syst. Evol. Microbiol.">
        <title>The Global Catalogue of Microorganisms (GCM) 10K type strain sequencing project: providing services to taxonomists for standard genome sequencing and annotation.</title>
        <authorList>
            <consortium name="The Broad Institute Genomics Platform"/>
            <consortium name="The Broad Institute Genome Sequencing Center for Infectious Disease"/>
            <person name="Wu L."/>
            <person name="Ma J."/>
        </authorList>
    </citation>
    <scope>NUCLEOTIDE SEQUENCE [LARGE SCALE GENOMIC DNA]</scope>
    <source>
        <strain evidence="11">JCM 32206</strain>
    </source>
</reference>
<dbReference type="InterPro" id="IPR047187">
    <property type="entry name" value="SF1_C_Upf1"/>
</dbReference>
<feature type="domain" description="DNA2/NAM7 helicase-like C-terminal" evidence="8">
    <location>
        <begin position="1099"/>
        <end position="1283"/>
    </location>
</feature>
<proteinExistence type="inferred from homology"/>
<feature type="region of interest" description="Disordered" evidence="6">
    <location>
        <begin position="1757"/>
        <end position="1779"/>
    </location>
</feature>
<keyword evidence="3" id="KW-0378">Hydrolase</keyword>
<feature type="compositionally biased region" description="Polar residues" evidence="6">
    <location>
        <begin position="1850"/>
        <end position="1860"/>
    </location>
</feature>
<dbReference type="InterPro" id="IPR027417">
    <property type="entry name" value="P-loop_NTPase"/>
</dbReference>